<feature type="region of interest" description="Disordered" evidence="1">
    <location>
        <begin position="35"/>
        <end position="63"/>
    </location>
</feature>
<dbReference type="RefSeq" id="WP_344494374.1">
    <property type="nucleotide sequence ID" value="NZ_BAAAQX010000051.1"/>
</dbReference>
<dbReference type="InterPro" id="IPR036291">
    <property type="entry name" value="NAD(P)-bd_dom_sf"/>
</dbReference>
<organism evidence="2 3">
    <name type="scientific">Nonomuraea monospora</name>
    <dbReference type="NCBI Taxonomy" id="568818"/>
    <lineage>
        <taxon>Bacteria</taxon>
        <taxon>Bacillati</taxon>
        <taxon>Actinomycetota</taxon>
        <taxon>Actinomycetes</taxon>
        <taxon>Streptosporangiales</taxon>
        <taxon>Streptosporangiaceae</taxon>
        <taxon>Nonomuraea</taxon>
    </lineage>
</organism>
<dbReference type="SUPFAM" id="SSF51735">
    <property type="entry name" value="NAD(P)-binding Rossmann-fold domains"/>
    <property type="match status" value="1"/>
</dbReference>
<dbReference type="Pfam" id="PF00106">
    <property type="entry name" value="adh_short"/>
    <property type="match status" value="1"/>
</dbReference>
<comment type="caution">
    <text evidence="2">The sequence shown here is derived from an EMBL/GenBank/DDBJ whole genome shotgun (WGS) entry which is preliminary data.</text>
</comment>
<reference evidence="2 3" key="1">
    <citation type="journal article" date="2019" name="Int. J. Syst. Evol. Microbiol.">
        <title>The Global Catalogue of Microorganisms (GCM) 10K type strain sequencing project: providing services to taxonomists for standard genome sequencing and annotation.</title>
        <authorList>
            <consortium name="The Broad Institute Genomics Platform"/>
            <consortium name="The Broad Institute Genome Sequencing Center for Infectious Disease"/>
            <person name="Wu L."/>
            <person name="Ma J."/>
        </authorList>
    </citation>
    <scope>NUCLEOTIDE SEQUENCE [LARGE SCALE GENOMIC DNA]</scope>
    <source>
        <strain evidence="2 3">JCM 16114</strain>
    </source>
</reference>
<dbReference type="Proteomes" id="UP001499843">
    <property type="component" value="Unassembled WGS sequence"/>
</dbReference>
<evidence type="ECO:0000256" key="1">
    <source>
        <dbReference type="SAM" id="MobiDB-lite"/>
    </source>
</evidence>
<evidence type="ECO:0000313" key="3">
    <source>
        <dbReference type="Proteomes" id="UP001499843"/>
    </source>
</evidence>
<keyword evidence="3" id="KW-1185">Reference proteome</keyword>
<dbReference type="PRINTS" id="PR00081">
    <property type="entry name" value="GDHRDH"/>
</dbReference>
<dbReference type="PANTHER" id="PTHR44147:SF2">
    <property type="entry name" value="DEHYDROGENASE_REDUCTASE SDR FAMILY MEMBER 1"/>
    <property type="match status" value="1"/>
</dbReference>
<dbReference type="PANTHER" id="PTHR44147">
    <property type="entry name" value="DEHYDROGENASE/REDUCTASE SDR FAMILY MEMBER 1"/>
    <property type="match status" value="1"/>
</dbReference>
<dbReference type="EMBL" id="BAAAQX010000051">
    <property type="protein sequence ID" value="GAA2215553.1"/>
    <property type="molecule type" value="Genomic_DNA"/>
</dbReference>
<feature type="compositionally biased region" description="Basic and acidic residues" evidence="1">
    <location>
        <begin position="35"/>
        <end position="44"/>
    </location>
</feature>
<proteinExistence type="predicted"/>
<evidence type="ECO:0000313" key="2">
    <source>
        <dbReference type="EMBL" id="GAA2215553.1"/>
    </source>
</evidence>
<dbReference type="InterPro" id="IPR002347">
    <property type="entry name" value="SDR_fam"/>
</dbReference>
<accession>A0ABN3D172</accession>
<protein>
    <submittedName>
        <fullName evidence="2">SDR family NAD(P)-dependent oxidoreductase</fullName>
    </submittedName>
</protein>
<sequence length="277" mass="29045">MAGTVAVVTGAARGIGRGIALVLGEAGATVYVTDRESRDRRHSELPGTVEDTAEQVSERGGTGVPVRVDHADDRAVEALFARVREERGGLDLLVANAFAGNALPFRGGPFWTLPLDHWHNMIDVGLRSHLVSAWYAAPLLIGRGGGLAERGGGVVERGGGVVGRGGGLIVLTGYTDPPAEVIAGHLFYDLAMTGVSRLASSLAHDLRPHRVTALAVSPGFTRTEAILAELGQELTEGDPVEVPGRAVRALLEDPDVGRFAGRTLPVADLAEVYGFPR</sequence>
<gene>
    <name evidence="2" type="ORF">GCM10009850_110210</name>
</gene>
<dbReference type="Gene3D" id="3.40.50.720">
    <property type="entry name" value="NAD(P)-binding Rossmann-like Domain"/>
    <property type="match status" value="1"/>
</dbReference>
<name>A0ABN3D172_9ACTN</name>